<comment type="caution">
    <text evidence="2">The sequence shown here is derived from an EMBL/GenBank/DDBJ whole genome shotgun (WGS) entry which is preliminary data.</text>
</comment>
<evidence type="ECO:0000313" key="3">
    <source>
        <dbReference type="Proteomes" id="UP001218218"/>
    </source>
</evidence>
<reference evidence="2" key="1">
    <citation type="submission" date="2023-03" db="EMBL/GenBank/DDBJ databases">
        <title>Massive genome expansion in bonnet fungi (Mycena s.s.) driven by repeated elements and novel gene families across ecological guilds.</title>
        <authorList>
            <consortium name="Lawrence Berkeley National Laboratory"/>
            <person name="Harder C.B."/>
            <person name="Miyauchi S."/>
            <person name="Viragh M."/>
            <person name="Kuo A."/>
            <person name="Thoen E."/>
            <person name="Andreopoulos B."/>
            <person name="Lu D."/>
            <person name="Skrede I."/>
            <person name="Drula E."/>
            <person name="Henrissat B."/>
            <person name="Morin E."/>
            <person name="Kohler A."/>
            <person name="Barry K."/>
            <person name="LaButti K."/>
            <person name="Morin E."/>
            <person name="Salamov A."/>
            <person name="Lipzen A."/>
            <person name="Mereny Z."/>
            <person name="Hegedus B."/>
            <person name="Baldrian P."/>
            <person name="Stursova M."/>
            <person name="Weitz H."/>
            <person name="Taylor A."/>
            <person name="Grigoriev I.V."/>
            <person name="Nagy L.G."/>
            <person name="Martin F."/>
            <person name="Kauserud H."/>
        </authorList>
    </citation>
    <scope>NUCLEOTIDE SEQUENCE</scope>
    <source>
        <strain evidence="2">CBHHK002</strain>
    </source>
</reference>
<feature type="compositionally biased region" description="Low complexity" evidence="1">
    <location>
        <begin position="108"/>
        <end position="118"/>
    </location>
</feature>
<feature type="compositionally biased region" description="Polar residues" evidence="1">
    <location>
        <begin position="8"/>
        <end position="17"/>
    </location>
</feature>
<evidence type="ECO:0000256" key="1">
    <source>
        <dbReference type="SAM" id="MobiDB-lite"/>
    </source>
</evidence>
<keyword evidence="3" id="KW-1185">Reference proteome</keyword>
<evidence type="ECO:0000313" key="2">
    <source>
        <dbReference type="EMBL" id="KAJ7347974.1"/>
    </source>
</evidence>
<name>A0AAD7ESP0_9AGAR</name>
<proteinExistence type="predicted"/>
<dbReference type="Proteomes" id="UP001218218">
    <property type="component" value="Unassembled WGS sequence"/>
</dbReference>
<feature type="region of interest" description="Disordered" evidence="1">
    <location>
        <begin position="1"/>
        <end position="213"/>
    </location>
</feature>
<sequence length="213" mass="22326">MSPKVSRGRSNSEGTRPSTHKRSGGSLGVPNAGFAPSAFTRPLHTNYAAASESPPPPPGVPPIPAATRTSDPLPKRAPVPECGSPKHPQQELKADVPVSKDKLLTEKAPLPSAAATTLPRKRSQSAGSRLPRPAWRPPMNEYPPNAGIKASATTIASKLPVPSVISKSPRPFSRSAQNGGNPHSPIEGPRQQNRGRKTHATVPAVSKGAENAW</sequence>
<dbReference type="AlphaFoldDB" id="A0AAD7ESP0"/>
<organism evidence="2 3">
    <name type="scientific">Mycena albidolilacea</name>
    <dbReference type="NCBI Taxonomy" id="1033008"/>
    <lineage>
        <taxon>Eukaryota</taxon>
        <taxon>Fungi</taxon>
        <taxon>Dikarya</taxon>
        <taxon>Basidiomycota</taxon>
        <taxon>Agaricomycotina</taxon>
        <taxon>Agaricomycetes</taxon>
        <taxon>Agaricomycetidae</taxon>
        <taxon>Agaricales</taxon>
        <taxon>Marasmiineae</taxon>
        <taxon>Mycenaceae</taxon>
        <taxon>Mycena</taxon>
    </lineage>
</organism>
<dbReference type="EMBL" id="JARIHO010000018">
    <property type="protein sequence ID" value="KAJ7347974.1"/>
    <property type="molecule type" value="Genomic_DNA"/>
</dbReference>
<protein>
    <submittedName>
        <fullName evidence="2">Uncharacterized protein</fullName>
    </submittedName>
</protein>
<feature type="compositionally biased region" description="Pro residues" evidence="1">
    <location>
        <begin position="53"/>
        <end position="64"/>
    </location>
</feature>
<accession>A0AAD7ESP0</accession>
<gene>
    <name evidence="2" type="ORF">DFH08DRAFT_155676</name>
</gene>
<feature type="compositionally biased region" description="Basic and acidic residues" evidence="1">
    <location>
        <begin position="88"/>
        <end position="105"/>
    </location>
</feature>